<proteinExistence type="predicted"/>
<accession>A0ABR2MG26</accession>
<reference evidence="2 3" key="1">
    <citation type="journal article" date="2022" name="Nat. Plants">
        <title>Genomes of leafy and leafless Platanthera orchids illuminate the evolution of mycoheterotrophy.</title>
        <authorList>
            <person name="Li M.H."/>
            <person name="Liu K.W."/>
            <person name="Li Z."/>
            <person name="Lu H.C."/>
            <person name="Ye Q.L."/>
            <person name="Zhang D."/>
            <person name="Wang J.Y."/>
            <person name="Li Y.F."/>
            <person name="Zhong Z.M."/>
            <person name="Liu X."/>
            <person name="Yu X."/>
            <person name="Liu D.K."/>
            <person name="Tu X.D."/>
            <person name="Liu B."/>
            <person name="Hao Y."/>
            <person name="Liao X.Y."/>
            <person name="Jiang Y.T."/>
            <person name="Sun W.H."/>
            <person name="Chen J."/>
            <person name="Chen Y.Q."/>
            <person name="Ai Y."/>
            <person name="Zhai J.W."/>
            <person name="Wu S.S."/>
            <person name="Zhou Z."/>
            <person name="Hsiao Y.Y."/>
            <person name="Wu W.L."/>
            <person name="Chen Y.Y."/>
            <person name="Lin Y.F."/>
            <person name="Hsu J.L."/>
            <person name="Li C.Y."/>
            <person name="Wang Z.W."/>
            <person name="Zhao X."/>
            <person name="Zhong W.Y."/>
            <person name="Ma X.K."/>
            <person name="Ma L."/>
            <person name="Huang J."/>
            <person name="Chen G.Z."/>
            <person name="Huang M.Z."/>
            <person name="Huang L."/>
            <person name="Peng D.H."/>
            <person name="Luo Y.B."/>
            <person name="Zou S.Q."/>
            <person name="Chen S.P."/>
            <person name="Lan S."/>
            <person name="Tsai W.C."/>
            <person name="Van de Peer Y."/>
            <person name="Liu Z.J."/>
        </authorList>
    </citation>
    <scope>NUCLEOTIDE SEQUENCE [LARGE SCALE GENOMIC DNA]</scope>
    <source>
        <strain evidence="2">Lor288</strain>
    </source>
</reference>
<organism evidence="2 3">
    <name type="scientific">Platanthera guangdongensis</name>
    <dbReference type="NCBI Taxonomy" id="2320717"/>
    <lineage>
        <taxon>Eukaryota</taxon>
        <taxon>Viridiplantae</taxon>
        <taxon>Streptophyta</taxon>
        <taxon>Embryophyta</taxon>
        <taxon>Tracheophyta</taxon>
        <taxon>Spermatophyta</taxon>
        <taxon>Magnoliopsida</taxon>
        <taxon>Liliopsida</taxon>
        <taxon>Asparagales</taxon>
        <taxon>Orchidaceae</taxon>
        <taxon>Orchidoideae</taxon>
        <taxon>Orchideae</taxon>
        <taxon>Orchidinae</taxon>
        <taxon>Platanthera</taxon>
    </lineage>
</organism>
<dbReference type="PANTHER" id="PTHR45657:SF5">
    <property type="entry name" value="PHOSPHATIDYLINOSITOL_PHOSPHATIDYLCHOLINE TRANSFER PROTEIN SFH6"/>
    <property type="match status" value="1"/>
</dbReference>
<dbReference type="EMBL" id="JBBWWR010000008">
    <property type="protein sequence ID" value="KAK8962634.1"/>
    <property type="molecule type" value="Genomic_DNA"/>
</dbReference>
<sequence length="177" mass="20554">MRAPKASMGGQNSFATKINHPREETPELDWHDAALFLDSTSKDEFRSASPAPRSIDTDLLSSVLNRLDELEEKIDVLQSKPSKMPHEKEELLNAAVYRVDALEAELIATKKALHQALIRQEELLEYIDRQEEAKFREYIDYHIEEEILLSKLDAITMEISFCRRWKVLFLLCVEEEH</sequence>
<evidence type="ECO:0000313" key="3">
    <source>
        <dbReference type="Proteomes" id="UP001412067"/>
    </source>
</evidence>
<keyword evidence="3" id="KW-1185">Reference proteome</keyword>
<dbReference type="Proteomes" id="UP001412067">
    <property type="component" value="Unassembled WGS sequence"/>
</dbReference>
<protein>
    <submittedName>
        <fullName evidence="2">Uncharacterized protein</fullName>
    </submittedName>
</protein>
<name>A0ABR2MG26_9ASPA</name>
<dbReference type="InterPro" id="IPR051026">
    <property type="entry name" value="PI/PC_transfer"/>
</dbReference>
<gene>
    <name evidence="2" type="ORF">KSP40_PGU010520</name>
</gene>
<feature type="region of interest" description="Disordered" evidence="1">
    <location>
        <begin position="1"/>
        <end position="25"/>
    </location>
</feature>
<dbReference type="PANTHER" id="PTHR45657">
    <property type="entry name" value="CRAL-TRIO DOMAIN-CONTAINING PROTEIN YKL091C-RELATED"/>
    <property type="match status" value="1"/>
</dbReference>
<evidence type="ECO:0000256" key="1">
    <source>
        <dbReference type="SAM" id="MobiDB-lite"/>
    </source>
</evidence>
<comment type="caution">
    <text evidence="2">The sequence shown here is derived from an EMBL/GenBank/DDBJ whole genome shotgun (WGS) entry which is preliminary data.</text>
</comment>
<evidence type="ECO:0000313" key="2">
    <source>
        <dbReference type="EMBL" id="KAK8962634.1"/>
    </source>
</evidence>